<keyword evidence="4" id="KW-0732">Signal</keyword>
<dbReference type="Gene3D" id="2.60.40.1140">
    <property type="entry name" value="Collagen-binding surface protein Cna, B-type domain"/>
    <property type="match status" value="4"/>
</dbReference>
<keyword evidence="5" id="KW-0572">Peptidoglycan-anchor</keyword>
<evidence type="ECO:0000259" key="8">
    <source>
        <dbReference type="PROSITE" id="PS50847"/>
    </source>
</evidence>
<proteinExistence type="predicted"/>
<keyword evidence="3" id="KW-0964">Secreted</keyword>
<dbReference type="InterPro" id="IPR013783">
    <property type="entry name" value="Ig-like_fold"/>
</dbReference>
<evidence type="ECO:0000256" key="2">
    <source>
        <dbReference type="ARBA" id="ARBA00022512"/>
    </source>
</evidence>
<dbReference type="Gene3D" id="2.60.40.1280">
    <property type="match status" value="1"/>
</dbReference>
<dbReference type="Pfam" id="PF17802">
    <property type="entry name" value="SpaA"/>
    <property type="match status" value="1"/>
</dbReference>
<reference evidence="9" key="1">
    <citation type="submission" date="2022-07" db="EMBL/GenBank/DDBJ databases">
        <title>Enhanced cultured diversity of the mouse gut microbiota enables custom-made synthetic communities.</title>
        <authorList>
            <person name="Afrizal A."/>
        </authorList>
    </citation>
    <scope>NUCLEOTIDE SEQUENCE</scope>
    <source>
        <strain evidence="9">DSM 28593</strain>
    </source>
</reference>
<dbReference type="Pfam" id="PF17961">
    <property type="entry name" value="Big_8"/>
    <property type="match status" value="1"/>
</dbReference>
<dbReference type="Proteomes" id="UP001205748">
    <property type="component" value="Unassembled WGS sequence"/>
</dbReference>
<feature type="region of interest" description="Disordered" evidence="6">
    <location>
        <begin position="1645"/>
        <end position="1666"/>
    </location>
</feature>
<dbReference type="EMBL" id="JANKAS010000025">
    <property type="protein sequence ID" value="MCR1900278.1"/>
    <property type="molecule type" value="Genomic_DNA"/>
</dbReference>
<dbReference type="InterPro" id="IPR019931">
    <property type="entry name" value="LPXTG_anchor"/>
</dbReference>
<evidence type="ECO:0000256" key="7">
    <source>
        <dbReference type="SAM" id="Phobius"/>
    </source>
</evidence>
<evidence type="ECO:0000313" key="10">
    <source>
        <dbReference type="Proteomes" id="UP001205748"/>
    </source>
</evidence>
<feature type="compositionally biased region" description="Basic and acidic residues" evidence="6">
    <location>
        <begin position="828"/>
        <end position="847"/>
    </location>
</feature>
<keyword evidence="7" id="KW-1133">Transmembrane helix</keyword>
<dbReference type="NCBIfam" id="TIGR01451">
    <property type="entry name" value="B_ant_repeat"/>
    <property type="match status" value="1"/>
</dbReference>
<accession>A0AAE3HK84</accession>
<feature type="domain" description="Gram-positive cocci surface proteins LPxTG" evidence="8">
    <location>
        <begin position="1664"/>
        <end position="1700"/>
    </location>
</feature>
<evidence type="ECO:0000256" key="3">
    <source>
        <dbReference type="ARBA" id="ARBA00022525"/>
    </source>
</evidence>
<feature type="region of interest" description="Disordered" evidence="6">
    <location>
        <begin position="42"/>
        <end position="119"/>
    </location>
</feature>
<dbReference type="Gene3D" id="2.60.40.740">
    <property type="match status" value="6"/>
</dbReference>
<dbReference type="InterPro" id="IPR041171">
    <property type="entry name" value="SDR_Ig"/>
</dbReference>
<dbReference type="Pfam" id="PF05737">
    <property type="entry name" value="Collagen_bind"/>
    <property type="match status" value="5"/>
</dbReference>
<organism evidence="9 10">
    <name type="scientific">Irregularibacter muris</name>
    <dbReference type="NCBI Taxonomy" id="1796619"/>
    <lineage>
        <taxon>Bacteria</taxon>
        <taxon>Bacillati</taxon>
        <taxon>Bacillota</taxon>
        <taxon>Clostridia</taxon>
        <taxon>Eubacteriales</taxon>
        <taxon>Eubacteriaceae</taxon>
        <taxon>Irregularibacter</taxon>
    </lineage>
</organism>
<dbReference type="InterPro" id="IPR011252">
    <property type="entry name" value="Fibrogen-bd_dom1"/>
</dbReference>
<keyword evidence="7" id="KW-0812">Transmembrane</keyword>
<name>A0AAE3HK84_9FIRM</name>
<feature type="compositionally biased region" description="Basic and acidic residues" evidence="6">
    <location>
        <begin position="87"/>
        <end position="99"/>
    </location>
</feature>
<evidence type="ECO:0000313" key="9">
    <source>
        <dbReference type="EMBL" id="MCR1900278.1"/>
    </source>
</evidence>
<dbReference type="PROSITE" id="PS50847">
    <property type="entry name" value="GRAM_POS_ANCHORING"/>
    <property type="match status" value="1"/>
</dbReference>
<dbReference type="RefSeq" id="WP_257533483.1">
    <property type="nucleotide sequence ID" value="NZ_JANKAS010000025.1"/>
</dbReference>
<gene>
    <name evidence="9" type="ORF">NSA47_15040</name>
</gene>
<sequence length="1700" mass="190858">MNRCKGKSRYNIALIVVLIMLFQMIIPSTLAVAFTEEDNQSPIDQVVGDVETKDEGQEEEQNPIEEYEKDSEQPEKEAVEEESPQAEPKEKKETEKSQEEPVEEDNETGGEEENIPGGVGALRVGPLRNLGNIFTFESLTIGGELIGDGDIITIQEGTIAQINFKWNTEGKNAQSGDTAEIQLSDAFKIVTTPAQDIVVDGIVVGTYNIDEGVLKFEFNQNIENDDVQNGFVNLGLEFNLEKFRQNIEQEIPFHDNSDQNITVIARPNVNHSGIEKEGHPDSKHDAREITWTIDVINTNDEKITGTTVKDIIPEGLKLQEDSFVINKITLNYDGKKIVGDEFLSTPSIQGNEFEFEFDSIEPFKGYQIKYTTTIEDYSKDTFKNNATFSYNNKKLPADATVGGLTRSNPIEKSGRQVGNTDVIQWQIDVNKNGSLIREAIVEDSLPDGLTVDPESIQVVRIIQDGDRWVEGEAHPDEESFTKFPIELGTLGQEDAYRIKFKTDVDWEKVNDGDYQKNNGFQNEATLKDGDKELNDDDAKVDIVRDPILRKEGVSNIDYDNKTVTWTIYVNEAGHNIGNVVLTDLIPEGLAITEEDIEIKDEDGKLYPPVDIDIDPNAEGGTALKIDLGNVGTRQLKVQYTTEITNFTINNFKNSVGMTGDGIGEGGENSSAEIKPEGNTYDKSFKGIDYEKKTINWSLSINPRREAINSLVIEDTFPNKGMILLPDSVVVTGPGEDGERVELKKGIDYSLVPREENGERGYHKGFIIELHSSALPLDNGRLIVDYTTSYDPQYVDEDSNSPEPHIGVDKKESERLYINQAKFTGKTKNNNDIEREAKADTRVREDSWNSGKKEGKLVHFNDEGNAVEGWVSGSERKIAWQFYFNYQQQNLGTNVVVTDELQYGGNIDKESIKVSVYDVDSSGETTIRKDSVLDSSNYELSLEGDKFTLTFADGFVIDERYVVEFTTSVPDISRDKYTNKAKVTVDGVDYDYSATLNYDEHDDFLEKGSIGTDGKVFTGDEVDWEVTVNESLSIISEAVITDTISAGHVYLNGSLEIYRLVGTEEVELIEEEDYTLEVVPHTDGNEELTGATNLVININQDLKDTLVLRYTTVVTETEGTIGNSISLDGKSFEQKVVESSRLEARQFSSAGGEWAKDRGALRVTKVDSETEEEINNNEATFTLWYELNGEKVQFGEQEYITENGVLEIGNLPLRTYYLKEVKAPEGYVLSDEEIEIVVDTKYNDNEENIEVGIFKNSKEKIEFIGTKKWQGGENNRPDSIELQLLRDEEDFGDPVTLKAGDTEYTWRDLDRTDIDGNEYSYTVDEVNVPENYTKTVSEDGLIVTNTYVIPKTDITAEKEWIDGPEERPTIWFALYRQIAGGEIERVEDAEIKELANDILAVTWEDLEVTDINGNTYIYSVQEVDKEGNDFQPENYIKAENGLTISNSYVSPMDASAKATKVWKNGPTDRPTIWFALYRQVEGGELEKVPETEAKIQALESGTTEVVWTGLTKTDSFGNEYIFSVKEVDKEGNDFEPENYQKEEDGLTVTNTYIIPKIDITGTKKWDGGPREKPTIELQLFRDGEEYGKPVALEDGETEYIWTDLDKTDINGNEYRYTVDEIEVPENYTKTLSEDGLTITNTYVEPEKPVSPVDPVDPEKEDTPMLPKTGFNTTLSKLLYALGLFTLAVGIVLFRKSRTSES</sequence>
<dbReference type="InterPro" id="IPR047589">
    <property type="entry name" value="DUF11_rpt"/>
</dbReference>
<dbReference type="GO" id="GO:0005518">
    <property type="term" value="F:collagen binding"/>
    <property type="evidence" value="ECO:0007669"/>
    <property type="project" value="InterPro"/>
</dbReference>
<keyword evidence="10" id="KW-1185">Reference proteome</keyword>
<keyword evidence="2" id="KW-0134">Cell wall</keyword>
<comment type="subcellular location">
    <subcellularLocation>
        <location evidence="1">Secreted</location>
        <location evidence="1">Cell wall</location>
        <topology evidence="1">Peptidoglycan-anchor</topology>
    </subcellularLocation>
</comment>
<dbReference type="InterPro" id="IPR008454">
    <property type="entry name" value="Collagen-bd_Cna-like_B-typ_dom"/>
</dbReference>
<dbReference type="InterPro" id="IPR041033">
    <property type="entry name" value="SpaA_PFL_dom_1"/>
</dbReference>
<evidence type="ECO:0000256" key="6">
    <source>
        <dbReference type="SAM" id="MobiDB-lite"/>
    </source>
</evidence>
<evidence type="ECO:0000256" key="5">
    <source>
        <dbReference type="ARBA" id="ARBA00023088"/>
    </source>
</evidence>
<feature type="compositionally biased region" description="Acidic residues" evidence="6">
    <location>
        <begin position="100"/>
        <end position="114"/>
    </location>
</feature>
<protein>
    <submittedName>
        <fullName evidence="9">Cna B-type domain-containing protein</fullName>
    </submittedName>
</protein>
<evidence type="ECO:0000256" key="1">
    <source>
        <dbReference type="ARBA" id="ARBA00004168"/>
    </source>
</evidence>
<dbReference type="SUPFAM" id="SSF49401">
    <property type="entry name" value="Bacterial adhesins"/>
    <property type="match status" value="7"/>
</dbReference>
<feature type="region of interest" description="Disordered" evidence="6">
    <location>
        <begin position="826"/>
        <end position="847"/>
    </location>
</feature>
<dbReference type="InterPro" id="IPR008966">
    <property type="entry name" value="Adhesion_dom_sf"/>
</dbReference>
<evidence type="ECO:0000256" key="4">
    <source>
        <dbReference type="ARBA" id="ARBA00022729"/>
    </source>
</evidence>
<feature type="transmembrane region" description="Helical" evidence="7">
    <location>
        <begin position="1676"/>
        <end position="1692"/>
    </location>
</feature>
<dbReference type="CDD" id="cd00222">
    <property type="entry name" value="CollagenBindB"/>
    <property type="match status" value="2"/>
</dbReference>
<dbReference type="Gene3D" id="2.60.40.10">
    <property type="entry name" value="Immunoglobulins"/>
    <property type="match status" value="1"/>
</dbReference>
<dbReference type="GO" id="GO:0007155">
    <property type="term" value="P:cell adhesion"/>
    <property type="evidence" value="ECO:0007669"/>
    <property type="project" value="InterPro"/>
</dbReference>
<dbReference type="InterPro" id="IPR008456">
    <property type="entry name" value="Collagen-bd_dom"/>
</dbReference>
<dbReference type="Pfam" id="PF05738">
    <property type="entry name" value="Cna_B"/>
    <property type="match status" value="4"/>
</dbReference>
<keyword evidence="7" id="KW-0472">Membrane</keyword>
<feature type="compositionally biased region" description="Acidic residues" evidence="6">
    <location>
        <begin position="56"/>
        <end position="69"/>
    </location>
</feature>
<dbReference type="SUPFAM" id="SSF49478">
    <property type="entry name" value="Cna protein B-type domain"/>
    <property type="match status" value="4"/>
</dbReference>
<comment type="caution">
    <text evidence="9">The sequence shown here is derived from an EMBL/GenBank/DDBJ whole genome shotgun (WGS) entry which is preliminary data.</text>
</comment>